<feature type="chain" id="PRO_5045524694" evidence="1">
    <location>
        <begin position="25"/>
        <end position="144"/>
    </location>
</feature>
<protein>
    <submittedName>
        <fullName evidence="2">Phosphate ABC transporter substrate-binding protein</fullName>
    </submittedName>
</protein>
<evidence type="ECO:0000313" key="3">
    <source>
        <dbReference type="Proteomes" id="UP001209701"/>
    </source>
</evidence>
<accession>A0ABT2YK77</accession>
<name>A0ABT2YK77_9BURK</name>
<evidence type="ECO:0000256" key="1">
    <source>
        <dbReference type="SAM" id="SignalP"/>
    </source>
</evidence>
<keyword evidence="1" id="KW-0732">Signal</keyword>
<dbReference type="EMBL" id="JAJIRN010000009">
    <property type="protein sequence ID" value="MCV2370461.1"/>
    <property type="molecule type" value="Genomic_DNA"/>
</dbReference>
<proteinExistence type="predicted"/>
<evidence type="ECO:0000313" key="2">
    <source>
        <dbReference type="EMBL" id="MCV2370461.1"/>
    </source>
</evidence>
<gene>
    <name evidence="2" type="ORF">LNV07_20460</name>
</gene>
<dbReference type="Proteomes" id="UP001209701">
    <property type="component" value="Unassembled WGS sequence"/>
</dbReference>
<organism evidence="2 3">
    <name type="scientific">Roseateles oligotrophus</name>
    <dbReference type="NCBI Taxonomy" id="1769250"/>
    <lineage>
        <taxon>Bacteria</taxon>
        <taxon>Pseudomonadati</taxon>
        <taxon>Pseudomonadota</taxon>
        <taxon>Betaproteobacteria</taxon>
        <taxon>Burkholderiales</taxon>
        <taxon>Sphaerotilaceae</taxon>
        <taxon>Roseateles</taxon>
    </lineage>
</organism>
<keyword evidence="3" id="KW-1185">Reference proteome</keyword>
<dbReference type="SUPFAM" id="SSF53850">
    <property type="entry name" value="Periplasmic binding protein-like II"/>
    <property type="match status" value="1"/>
</dbReference>
<reference evidence="2 3" key="1">
    <citation type="submission" date="2021-11" db="EMBL/GenBank/DDBJ databases">
        <authorList>
            <person name="Liang Q."/>
            <person name="Mou H."/>
            <person name="Liu Z."/>
        </authorList>
    </citation>
    <scope>NUCLEOTIDE SEQUENCE [LARGE SCALE GENOMIC DNA]</scope>
    <source>
        <strain evidence="2 3">CHU3</strain>
    </source>
</reference>
<comment type="caution">
    <text evidence="2">The sequence shown here is derived from an EMBL/GenBank/DDBJ whole genome shotgun (WGS) entry which is preliminary data.</text>
</comment>
<dbReference type="Gene3D" id="3.40.190.10">
    <property type="entry name" value="Periplasmic binding protein-like II"/>
    <property type="match status" value="1"/>
</dbReference>
<feature type="signal peptide" evidence="1">
    <location>
        <begin position="1"/>
        <end position="24"/>
    </location>
</feature>
<sequence>MKRHSIQLGLACALGLAALQLVHAGPLVVIVAAQSNAPKISVEQASAIFMGSAKSFPNGEKAVPVDQSMGSPAFAEFYSVAAGRTEAQVKAYWSRMVFTGKGSPPQDGGDAAAVKKLVAANPNLVGYVDASLVDASVKVLTEIK</sequence>
<dbReference type="RefSeq" id="WP_263573045.1">
    <property type="nucleotide sequence ID" value="NZ_JAJIRN010000009.1"/>
</dbReference>